<evidence type="ECO:0000256" key="1">
    <source>
        <dbReference type="PROSITE-ProRule" id="PRU00339"/>
    </source>
</evidence>
<keyword evidence="1" id="KW-0802">TPR repeat</keyword>
<dbReference type="PROSITE" id="PS50005">
    <property type="entry name" value="TPR"/>
    <property type="match status" value="1"/>
</dbReference>
<dbReference type="SMART" id="SM00028">
    <property type="entry name" value="TPR"/>
    <property type="match status" value="2"/>
</dbReference>
<dbReference type="OrthoDB" id="5138950at2"/>
<proteinExistence type="predicted"/>
<dbReference type="Pfam" id="PF13432">
    <property type="entry name" value="TPR_16"/>
    <property type="match status" value="1"/>
</dbReference>
<organism evidence="2 3">
    <name type="scientific">Nocardioides immobilis</name>
    <dbReference type="NCBI Taxonomy" id="2049295"/>
    <lineage>
        <taxon>Bacteria</taxon>
        <taxon>Bacillati</taxon>
        <taxon>Actinomycetota</taxon>
        <taxon>Actinomycetes</taxon>
        <taxon>Propionibacteriales</taxon>
        <taxon>Nocardioidaceae</taxon>
        <taxon>Nocardioides</taxon>
    </lineage>
</organism>
<dbReference type="Gene3D" id="3.40.50.300">
    <property type="entry name" value="P-loop containing nucleotide triphosphate hydrolases"/>
    <property type="match status" value="1"/>
</dbReference>
<feature type="repeat" description="TPR" evidence="1">
    <location>
        <begin position="330"/>
        <end position="363"/>
    </location>
</feature>
<dbReference type="EMBL" id="QXGH01000011">
    <property type="protein sequence ID" value="RHW27872.1"/>
    <property type="molecule type" value="Genomic_DNA"/>
</dbReference>
<evidence type="ECO:0000313" key="3">
    <source>
        <dbReference type="Proteomes" id="UP000283644"/>
    </source>
</evidence>
<dbReference type="SUPFAM" id="SSF48452">
    <property type="entry name" value="TPR-like"/>
    <property type="match status" value="1"/>
</dbReference>
<comment type="caution">
    <text evidence="2">The sequence shown here is derived from an EMBL/GenBank/DDBJ whole genome shotgun (WGS) entry which is preliminary data.</text>
</comment>
<dbReference type="SUPFAM" id="SSF52540">
    <property type="entry name" value="P-loop containing nucleoside triphosphate hydrolases"/>
    <property type="match status" value="1"/>
</dbReference>
<dbReference type="InterPro" id="IPR027417">
    <property type="entry name" value="P-loop_NTPase"/>
</dbReference>
<protein>
    <submittedName>
        <fullName evidence="2">Uncharacterized protein</fullName>
    </submittedName>
</protein>
<accession>A0A417Y5A7</accession>
<name>A0A417Y5A7_9ACTN</name>
<dbReference type="AlphaFoldDB" id="A0A417Y5A7"/>
<evidence type="ECO:0000313" key="2">
    <source>
        <dbReference type="EMBL" id="RHW27872.1"/>
    </source>
</evidence>
<gene>
    <name evidence="2" type="ORF">D0Z08_06155</name>
</gene>
<dbReference type="Pfam" id="PF14559">
    <property type="entry name" value="TPR_19"/>
    <property type="match status" value="1"/>
</dbReference>
<dbReference type="InterPro" id="IPR011990">
    <property type="entry name" value="TPR-like_helical_dom_sf"/>
</dbReference>
<reference evidence="2 3" key="1">
    <citation type="submission" date="2018-09" db="EMBL/GenBank/DDBJ databases">
        <title>Genome sequencing of Nocardioides immobilis CCTCC AB 2017083 for comparison to Nocardioides silvaticus.</title>
        <authorList>
            <person name="Li C."/>
            <person name="Wang G."/>
        </authorList>
    </citation>
    <scope>NUCLEOTIDE SEQUENCE [LARGE SCALE GENOMIC DNA]</scope>
    <source>
        <strain evidence="2 3">CCTCC AB 2017083</strain>
    </source>
</reference>
<dbReference type="RefSeq" id="WP_118923729.1">
    <property type="nucleotide sequence ID" value="NZ_QXGH01000011.1"/>
</dbReference>
<keyword evidence="3" id="KW-1185">Reference proteome</keyword>
<sequence>MTSQHVIVAGFHRSGTSMTAQVLSRAGLHLGDALLLPDAFNRDGFFEDADIVEAHDDLLADAGHNWQYVDDDLPPVPGHRLANLRRMAAERDRRHAVWGFKDPRVCLFLETWRVVLDDPVVVVVYRHPSSAAASLRNRAAWQVAMRPPAPGAVRFWSDPALAPRMWLRHNRALVDYAVAHPDRTVVVSQDALVAGLPLVQTLNERFRLGLDASASTGIRTDAQGRFGAVPPGLPRELEAELEDTWATLNDLASLATPPTVAALPLAREQGTTVPLAIRERVAQLLGRPDESGTATPDDVVALAEEALQEGHHARALDLLQLEGWRASEDPQMWGIIGRAQYFLHRHDDAIESLQRAQAMQPGRLQFAVELGRCLVARGAHREAEDTLRAAMDLHPRSPAPTIVLVTSMFRQGRFVEAVQLASEAVRRAPEAFPAQMILVHALHRYGQLAAALEVAHAVQRRFPGNLAIHAIVAGLLLQLGRQEEADVSASKAAASVLDMEGYARRLVSAVESIPDPVQRADLDERAGHHLERMLSAAVHATLSAGP</sequence>
<dbReference type="InterPro" id="IPR019734">
    <property type="entry name" value="TPR_rpt"/>
</dbReference>
<dbReference type="Gene3D" id="1.25.40.10">
    <property type="entry name" value="Tetratricopeptide repeat domain"/>
    <property type="match status" value="1"/>
</dbReference>
<dbReference type="Proteomes" id="UP000283644">
    <property type="component" value="Unassembled WGS sequence"/>
</dbReference>